<protein>
    <submittedName>
        <fullName evidence="10">ABC transporter permease</fullName>
    </submittedName>
</protein>
<sequence>MALSNSAMRRVSLRNIGSHKLRLALTVIAVVLGTAFISGAFMFTKALSSTFDNAVATSFDGVDVVLGPGEGQPGIPLSEVDTLRADDKIGAVNIHNNTTVAVGDAEGNALQAGGTSSIHVWYPEGESVGADEPLVEGNAPEGPDQVVINEAAAEEYGLSPGDQLTVVDPQSRAELEVAGVYTTDVDGASNTAAPLLGMAEGGFIERYTDGQTISQVVLSAPGDGSADALLTHVEQTYPQYTADTGEKLAEQMSEQISEALKFVNYFLVAFGLIGLLVGTFLIANTFSMIVAQRTKEFALLRALGASRRQITVSVVFEALVVGLLGSAVGVLAGMGLVAAIKAVLAATGNELPASGLGLSWQAVLIPIVLGTVVTVISAWTPAQRAGQVQPVEAMRSTEAATSTPLTARTIFGAVLAAVGVGAAVWGAFNEDWSANTRAILVGVGLFGVIVGFFFAGPALSIPVVPSLGRVIGLPFGSIGRLAATNSRRNPRRVATTAFALTLGIALVTAIGMLGQTMKASMADFYEDNVRSDFVLSGPTSGQFPLPAETVEDARGVDGVASLGEIYMLPMLVDGQTPQPGSPMGEAVEGDLTEALPLELEEVAPGEDKAEAARTEGKEGFYATPSLAAERGWQVGESYALTGPTGGRTVEAPLLGTFDGTGPMIMPVIATKTTAEQFAAPDTMRLYQVAVNKTEGKDADELRAGLEEAVKPLLVVQVLDSKDMAEEMGGAVDAMLNILYGLLALAVIIAVLGIVNTLTLNVIERRQEIGMLRAVGTQRRQVRTMIILEAVAIAVFGALVGIIIGLGLGWAFLRVLAEEGLDTIVVPWGLIGWMLAGSAVVGVLAALWPASRAARTAPLDAIAED</sequence>
<feature type="transmembrane region" description="Helical" evidence="7">
    <location>
        <begin position="493"/>
        <end position="514"/>
    </location>
</feature>
<feature type="transmembrane region" description="Helical" evidence="7">
    <location>
        <begin position="783"/>
        <end position="812"/>
    </location>
</feature>
<dbReference type="AlphaFoldDB" id="A0A1L7CUE9"/>
<dbReference type="OrthoDB" id="9780560at2"/>
<feature type="domain" description="MacB-like periplasmic core" evidence="9">
    <location>
        <begin position="24"/>
        <end position="228"/>
    </location>
</feature>
<evidence type="ECO:0000259" key="9">
    <source>
        <dbReference type="Pfam" id="PF12704"/>
    </source>
</evidence>
<dbReference type="GO" id="GO:0022857">
    <property type="term" value="F:transmembrane transporter activity"/>
    <property type="evidence" value="ECO:0007669"/>
    <property type="project" value="TreeGrafter"/>
</dbReference>
<evidence type="ECO:0000313" key="10">
    <source>
        <dbReference type="EMBL" id="APT89486.1"/>
    </source>
</evidence>
<evidence type="ECO:0000256" key="6">
    <source>
        <dbReference type="ARBA" id="ARBA00038076"/>
    </source>
</evidence>
<dbReference type="EMBL" id="CP009247">
    <property type="protein sequence ID" value="APT89486.1"/>
    <property type="molecule type" value="Genomic_DNA"/>
</dbReference>
<name>A0A1L7CUE9_9CORY</name>
<dbReference type="Pfam" id="PF12704">
    <property type="entry name" value="MacB_PCD"/>
    <property type="match status" value="2"/>
</dbReference>
<feature type="transmembrane region" description="Helical" evidence="7">
    <location>
        <begin position="312"/>
        <end position="340"/>
    </location>
</feature>
<feature type="transmembrane region" description="Helical" evidence="7">
    <location>
        <begin position="737"/>
        <end position="762"/>
    </location>
</feature>
<feature type="domain" description="ABC3 transporter permease C-terminal" evidence="8">
    <location>
        <begin position="741"/>
        <end position="857"/>
    </location>
</feature>
<dbReference type="PANTHER" id="PTHR30572:SF4">
    <property type="entry name" value="ABC TRANSPORTER PERMEASE YTRF"/>
    <property type="match status" value="1"/>
</dbReference>
<evidence type="ECO:0000259" key="8">
    <source>
        <dbReference type="Pfam" id="PF02687"/>
    </source>
</evidence>
<evidence type="ECO:0000256" key="5">
    <source>
        <dbReference type="ARBA" id="ARBA00023136"/>
    </source>
</evidence>
<evidence type="ECO:0000256" key="1">
    <source>
        <dbReference type="ARBA" id="ARBA00004651"/>
    </source>
</evidence>
<comment type="subcellular location">
    <subcellularLocation>
        <location evidence="1">Cell membrane</location>
        <topology evidence="1">Multi-pass membrane protein</topology>
    </subcellularLocation>
</comment>
<feature type="domain" description="MacB-like periplasmic core" evidence="9">
    <location>
        <begin position="494"/>
        <end position="707"/>
    </location>
</feature>
<dbReference type="Proteomes" id="UP000185434">
    <property type="component" value="Chromosome"/>
</dbReference>
<proteinExistence type="inferred from homology"/>
<keyword evidence="5 7" id="KW-0472">Membrane</keyword>
<dbReference type="KEGG" id="cfk:CFRA_09800"/>
<evidence type="ECO:0000256" key="7">
    <source>
        <dbReference type="SAM" id="Phobius"/>
    </source>
</evidence>
<comment type="similarity">
    <text evidence="6">Belongs to the ABC-4 integral membrane protein family.</text>
</comment>
<keyword evidence="11" id="KW-1185">Reference proteome</keyword>
<keyword evidence="2" id="KW-1003">Cell membrane</keyword>
<reference evidence="10 11" key="1">
    <citation type="submission" date="2014-08" db="EMBL/GenBank/DDBJ databases">
        <title>Complete genome sequence of Corynebacterium frankenforstense ST18(T) (=DSM 45800(T)), isolated from raw cow milk.</title>
        <authorList>
            <person name="Ruckert C."/>
            <person name="Albersmeier A."/>
            <person name="Winkler A."/>
            <person name="Lipski A."/>
            <person name="Kalinowski J."/>
        </authorList>
    </citation>
    <scope>NUCLEOTIDE SEQUENCE [LARGE SCALE GENOMIC DNA]</scope>
    <source>
        <strain evidence="10 11">ST18</strain>
    </source>
</reference>
<dbReference type="GO" id="GO:0005886">
    <property type="term" value="C:plasma membrane"/>
    <property type="evidence" value="ECO:0007669"/>
    <property type="project" value="UniProtKB-SubCell"/>
</dbReference>
<feature type="transmembrane region" description="Helical" evidence="7">
    <location>
        <begin position="21"/>
        <end position="43"/>
    </location>
</feature>
<dbReference type="InterPro" id="IPR025857">
    <property type="entry name" value="MacB_PCD"/>
</dbReference>
<gene>
    <name evidence="10" type="ORF">CFRA_09800</name>
</gene>
<dbReference type="InterPro" id="IPR050250">
    <property type="entry name" value="Macrolide_Exporter_MacB"/>
</dbReference>
<evidence type="ECO:0000256" key="2">
    <source>
        <dbReference type="ARBA" id="ARBA00022475"/>
    </source>
</evidence>
<feature type="transmembrane region" description="Helical" evidence="7">
    <location>
        <begin position="438"/>
        <end position="459"/>
    </location>
</feature>
<dbReference type="InterPro" id="IPR003838">
    <property type="entry name" value="ABC3_permease_C"/>
</dbReference>
<evidence type="ECO:0000256" key="3">
    <source>
        <dbReference type="ARBA" id="ARBA00022692"/>
    </source>
</evidence>
<organism evidence="10 11">
    <name type="scientific">Corynebacterium frankenforstense DSM 45800</name>
    <dbReference type="NCBI Taxonomy" id="1437875"/>
    <lineage>
        <taxon>Bacteria</taxon>
        <taxon>Bacillati</taxon>
        <taxon>Actinomycetota</taxon>
        <taxon>Actinomycetes</taxon>
        <taxon>Mycobacteriales</taxon>
        <taxon>Corynebacteriaceae</taxon>
        <taxon>Corynebacterium</taxon>
    </lineage>
</organism>
<dbReference type="STRING" id="1437875.CFRA_09800"/>
<feature type="domain" description="ABC3 transporter permease C-terminal" evidence="8">
    <location>
        <begin position="269"/>
        <end position="388"/>
    </location>
</feature>
<feature type="transmembrane region" description="Helical" evidence="7">
    <location>
        <begin position="360"/>
        <end position="379"/>
    </location>
</feature>
<feature type="transmembrane region" description="Helical" evidence="7">
    <location>
        <begin position="405"/>
        <end position="426"/>
    </location>
</feature>
<dbReference type="PANTHER" id="PTHR30572">
    <property type="entry name" value="MEMBRANE COMPONENT OF TRANSPORTER-RELATED"/>
    <property type="match status" value="1"/>
</dbReference>
<evidence type="ECO:0000313" key="11">
    <source>
        <dbReference type="Proteomes" id="UP000185434"/>
    </source>
</evidence>
<feature type="transmembrane region" description="Helical" evidence="7">
    <location>
        <begin position="824"/>
        <end position="847"/>
    </location>
</feature>
<accession>A0A1L7CUE9</accession>
<dbReference type="RefSeq" id="WP_075664482.1">
    <property type="nucleotide sequence ID" value="NZ_CP009247.1"/>
</dbReference>
<dbReference type="Pfam" id="PF02687">
    <property type="entry name" value="FtsX"/>
    <property type="match status" value="2"/>
</dbReference>
<keyword evidence="4 7" id="KW-1133">Transmembrane helix</keyword>
<evidence type="ECO:0000256" key="4">
    <source>
        <dbReference type="ARBA" id="ARBA00022989"/>
    </source>
</evidence>
<feature type="transmembrane region" description="Helical" evidence="7">
    <location>
        <begin position="265"/>
        <end position="291"/>
    </location>
</feature>
<keyword evidence="3 7" id="KW-0812">Transmembrane</keyword>